<evidence type="ECO:0000256" key="5">
    <source>
        <dbReference type="ARBA" id="ARBA00023136"/>
    </source>
</evidence>
<evidence type="ECO:0000256" key="1">
    <source>
        <dbReference type="ARBA" id="ARBA00004141"/>
    </source>
</evidence>
<dbReference type="PANTHER" id="PTHR42718">
    <property type="entry name" value="MAJOR FACILITATOR SUPERFAMILY MULTIDRUG TRANSPORTER MFSC"/>
    <property type="match status" value="1"/>
</dbReference>
<sequence length="525" mass="56285">MAPGSEVSGGPVSTGAPAPRPIFAVGAVLLGAFLSSFDSRLLTIALPDLKGIHSLGFDEASWMMTATSAAQLLVAPAVAWLAMLFGLRRILIVPSLLYAVLSVLIPIVSEYSTLAFLSILRGLLLGVFVPATIMIIFRNLPMKWWLVAIGIYAARVGFSVNLGVWVVGLYVHQIGWQWLFWQDAVFAPLMALFVYLGTPREPINRALVQSGDWSGMLLLGAGMAMIYAGLDQGNRLDWLNSGTVVALLLAGAVLVACFFVNEAVVENPWAEAGVVLSRNIGLAIMCILLYSLTSLSNGMLTPNFLVAVGGLRPEQIGWLFLLYGALPMLVFTPIAVWMAGRLDSRVVIVVGFSAFFLAALLGTHLTRQWVAEDFVAIALLQSVGQSVTLIGIIVTALSNVDPRRATAFAAYIQSVRIGGAEIGSALMATWLRVREQTHSNTLGLNVTQGDPSVVEMLTQLQKGFSVHDTGLATARSVVTLSQIVQREANTLAYIDGFWFSAWCAIAALVVVACMHRAAPGPFVPK</sequence>
<evidence type="ECO:0000256" key="4">
    <source>
        <dbReference type="ARBA" id="ARBA00022989"/>
    </source>
</evidence>
<keyword evidence="3 6" id="KW-0812">Transmembrane</keyword>
<dbReference type="Proteomes" id="UP000682843">
    <property type="component" value="Chromosome"/>
</dbReference>
<reference evidence="8 9" key="1">
    <citation type="submission" date="2019-02" db="EMBL/GenBank/DDBJ databases">
        <title>Emended description of the genus Rhodopseudomonas and description of Rhodopseudomonas albus sp. nov., a non-phototrophic, heavy-metal-tolerant bacterium isolated from garden soil.</title>
        <authorList>
            <person name="Bao Z."/>
            <person name="Cao W.W."/>
            <person name="Sato Y."/>
            <person name="Nishizawa T."/>
            <person name="Zhao J."/>
            <person name="Guo Y."/>
            <person name="Ohta H."/>
        </authorList>
    </citation>
    <scope>NUCLEOTIDE SEQUENCE [LARGE SCALE GENOMIC DNA]</scope>
    <source>
        <strain evidence="8 9">SK50-23</strain>
    </source>
</reference>
<accession>A0ABX8AI73</accession>
<dbReference type="PANTHER" id="PTHR42718:SF9">
    <property type="entry name" value="MAJOR FACILITATOR SUPERFAMILY MULTIDRUG TRANSPORTER MFSC"/>
    <property type="match status" value="1"/>
</dbReference>
<feature type="transmembrane region" description="Helical" evidence="6">
    <location>
        <begin position="210"/>
        <end position="230"/>
    </location>
</feature>
<comment type="subcellular location">
    <subcellularLocation>
        <location evidence="1">Membrane</location>
        <topology evidence="1">Multi-pass membrane protein</topology>
    </subcellularLocation>
</comment>
<evidence type="ECO:0000313" key="8">
    <source>
        <dbReference type="EMBL" id="QUS42030.1"/>
    </source>
</evidence>
<feature type="transmembrane region" description="Helical" evidence="6">
    <location>
        <begin position="346"/>
        <end position="362"/>
    </location>
</feature>
<dbReference type="InterPro" id="IPR011701">
    <property type="entry name" value="MFS"/>
</dbReference>
<feature type="transmembrane region" description="Helical" evidence="6">
    <location>
        <begin position="374"/>
        <end position="397"/>
    </location>
</feature>
<feature type="transmembrane region" description="Helical" evidence="6">
    <location>
        <begin position="90"/>
        <end position="108"/>
    </location>
</feature>
<dbReference type="PROSITE" id="PS50850">
    <property type="entry name" value="MFS"/>
    <property type="match status" value="1"/>
</dbReference>
<gene>
    <name evidence="8" type="ORF">RPMA_26790</name>
</gene>
<dbReference type="Pfam" id="PF07690">
    <property type="entry name" value="MFS_1"/>
    <property type="match status" value="1"/>
</dbReference>
<dbReference type="RefSeq" id="WP_211910766.1">
    <property type="nucleotide sequence ID" value="NZ_CP036498.1"/>
</dbReference>
<dbReference type="SUPFAM" id="SSF103473">
    <property type="entry name" value="MFS general substrate transporter"/>
    <property type="match status" value="1"/>
</dbReference>
<feature type="transmembrane region" description="Helical" evidence="6">
    <location>
        <begin position="144"/>
        <end position="167"/>
    </location>
</feature>
<dbReference type="Gene3D" id="1.20.1250.20">
    <property type="entry name" value="MFS general substrate transporter like domains"/>
    <property type="match status" value="2"/>
</dbReference>
<keyword evidence="5 6" id="KW-0472">Membrane</keyword>
<feature type="transmembrane region" description="Helical" evidence="6">
    <location>
        <begin position="62"/>
        <end position="83"/>
    </location>
</feature>
<feature type="transmembrane region" description="Helical" evidence="6">
    <location>
        <begin position="496"/>
        <end position="518"/>
    </location>
</feature>
<feature type="transmembrane region" description="Helical" evidence="6">
    <location>
        <begin position="276"/>
        <end position="296"/>
    </location>
</feature>
<keyword evidence="4 6" id="KW-1133">Transmembrane helix</keyword>
<evidence type="ECO:0000256" key="2">
    <source>
        <dbReference type="ARBA" id="ARBA00022448"/>
    </source>
</evidence>
<keyword evidence="2" id="KW-0813">Transport</keyword>
<feature type="transmembrane region" description="Helical" evidence="6">
    <location>
        <begin position="316"/>
        <end position="339"/>
    </location>
</feature>
<dbReference type="InterPro" id="IPR036259">
    <property type="entry name" value="MFS_trans_sf"/>
</dbReference>
<feature type="transmembrane region" description="Helical" evidence="6">
    <location>
        <begin position="179"/>
        <end position="198"/>
    </location>
</feature>
<evidence type="ECO:0000259" key="7">
    <source>
        <dbReference type="PROSITE" id="PS50850"/>
    </source>
</evidence>
<dbReference type="EMBL" id="CP036498">
    <property type="protein sequence ID" value="QUS42030.1"/>
    <property type="molecule type" value="Genomic_DNA"/>
</dbReference>
<keyword evidence="9" id="KW-1185">Reference proteome</keyword>
<feature type="transmembrane region" description="Helical" evidence="6">
    <location>
        <begin position="114"/>
        <end position="137"/>
    </location>
</feature>
<evidence type="ECO:0000256" key="6">
    <source>
        <dbReference type="SAM" id="Phobius"/>
    </source>
</evidence>
<proteinExistence type="predicted"/>
<feature type="domain" description="Major facilitator superfamily (MFS) profile" evidence="7">
    <location>
        <begin position="24"/>
        <end position="519"/>
    </location>
</feature>
<evidence type="ECO:0000313" key="9">
    <source>
        <dbReference type="Proteomes" id="UP000682843"/>
    </source>
</evidence>
<name>A0ABX8AI73_9BRAD</name>
<organism evidence="8 9">
    <name type="scientific">Tardiphaga alba</name>
    <dbReference type="NCBI Taxonomy" id="340268"/>
    <lineage>
        <taxon>Bacteria</taxon>
        <taxon>Pseudomonadati</taxon>
        <taxon>Pseudomonadota</taxon>
        <taxon>Alphaproteobacteria</taxon>
        <taxon>Hyphomicrobiales</taxon>
        <taxon>Nitrobacteraceae</taxon>
        <taxon>Tardiphaga</taxon>
    </lineage>
</organism>
<evidence type="ECO:0000256" key="3">
    <source>
        <dbReference type="ARBA" id="ARBA00022692"/>
    </source>
</evidence>
<protein>
    <submittedName>
        <fullName evidence="8">MFS transporter</fullName>
    </submittedName>
</protein>
<feature type="transmembrane region" description="Helical" evidence="6">
    <location>
        <begin position="242"/>
        <end position="264"/>
    </location>
</feature>
<dbReference type="InterPro" id="IPR020846">
    <property type="entry name" value="MFS_dom"/>
</dbReference>